<dbReference type="OrthoDB" id="2311687at2759"/>
<dbReference type="Pfam" id="PF09447">
    <property type="entry name" value="Cnl2_NKP2"/>
    <property type="match status" value="1"/>
</dbReference>
<protein>
    <submittedName>
        <fullName evidence="1">Cnl2/NKP2 family protein</fullName>
    </submittedName>
</protein>
<dbReference type="EMBL" id="BLJY01000001">
    <property type="protein sequence ID" value="GFF11965.1"/>
    <property type="molecule type" value="Genomic_DNA"/>
</dbReference>
<dbReference type="InterPro" id="IPR018565">
    <property type="entry name" value="Nkp2/Cnl2"/>
</dbReference>
<accession>A0A5M3Z122</accession>
<dbReference type="AlphaFoldDB" id="A0A5M3Z122"/>
<comment type="caution">
    <text evidence="1">The sequence shown here is derived from an EMBL/GenBank/DDBJ whole genome shotgun (WGS) entry which is preliminary data.</text>
</comment>
<reference evidence="1 2" key="1">
    <citation type="submission" date="2020-01" db="EMBL/GenBank/DDBJ databases">
        <title>Aspergillus terreus IFO 6365 whole genome shotgun sequence.</title>
        <authorList>
            <person name="Kanamasa S."/>
            <person name="Takahashi H."/>
        </authorList>
    </citation>
    <scope>NUCLEOTIDE SEQUENCE [LARGE SCALE GENOMIC DNA]</scope>
    <source>
        <strain evidence="1 2">IFO 6365</strain>
    </source>
</reference>
<evidence type="ECO:0000313" key="1">
    <source>
        <dbReference type="EMBL" id="GFF11965.1"/>
    </source>
</evidence>
<proteinExistence type="predicted"/>
<gene>
    <name evidence="1" type="ORF">ATEIFO6365_0001018800</name>
</gene>
<dbReference type="VEuPathDB" id="FungiDB:ATEG_04003"/>
<keyword evidence="2" id="KW-1185">Reference proteome</keyword>
<name>A0A5M3Z122_ASPTE</name>
<dbReference type="PANTHER" id="PTHR28064">
    <property type="entry name" value="INNER KINETOCHORE SUBUNIT NKP2"/>
    <property type="match status" value="1"/>
</dbReference>
<organism evidence="1 2">
    <name type="scientific">Aspergillus terreus</name>
    <dbReference type="NCBI Taxonomy" id="33178"/>
    <lineage>
        <taxon>Eukaryota</taxon>
        <taxon>Fungi</taxon>
        <taxon>Dikarya</taxon>
        <taxon>Ascomycota</taxon>
        <taxon>Pezizomycotina</taxon>
        <taxon>Eurotiomycetes</taxon>
        <taxon>Eurotiomycetidae</taxon>
        <taxon>Eurotiales</taxon>
        <taxon>Aspergillaceae</taxon>
        <taxon>Aspergillus</taxon>
        <taxon>Aspergillus subgen. Circumdati</taxon>
    </lineage>
</organism>
<evidence type="ECO:0000313" key="2">
    <source>
        <dbReference type="Proteomes" id="UP000452235"/>
    </source>
</evidence>
<dbReference type="GO" id="GO:0031511">
    <property type="term" value="C:Mis6-Sim4 complex"/>
    <property type="evidence" value="ECO:0007669"/>
    <property type="project" value="TreeGrafter"/>
</dbReference>
<dbReference type="GO" id="GO:0007059">
    <property type="term" value="P:chromosome segregation"/>
    <property type="evidence" value="ECO:0007669"/>
    <property type="project" value="TreeGrafter"/>
</dbReference>
<dbReference type="Proteomes" id="UP000452235">
    <property type="component" value="Unassembled WGS sequence"/>
</dbReference>
<dbReference type="PANTHER" id="PTHR28064:SF1">
    <property type="entry name" value="INNER KINETOCHORE SUBUNIT NKP2"/>
    <property type="match status" value="1"/>
</dbReference>
<sequence>MAPSETSILSNFLLSPASLPTVISLQQFTELFPKRLRSHPQIRVLYRELQQVREQDMDLVNSNIDTEARQGENQKAELRRSIMKTGIDGVSIHDQREMDVDVQLFGQPSTTAGNDYHSVSSLLSAMESACASVESEIAEVDQNASTLLAELNTTAGELSDLRYGKMQGPAGTTGEGVVNEAIRGLKNLEDACYREP</sequence>